<name>A0A812VJC9_9DINO</name>
<organism evidence="1 2">
    <name type="scientific">Symbiodinium necroappetens</name>
    <dbReference type="NCBI Taxonomy" id="1628268"/>
    <lineage>
        <taxon>Eukaryota</taxon>
        <taxon>Sar</taxon>
        <taxon>Alveolata</taxon>
        <taxon>Dinophyceae</taxon>
        <taxon>Suessiales</taxon>
        <taxon>Symbiodiniaceae</taxon>
        <taxon>Symbiodinium</taxon>
    </lineage>
</organism>
<gene>
    <name evidence="1" type="ORF">SNEC2469_LOCUS18149</name>
</gene>
<dbReference type="OrthoDB" id="10374943at2759"/>
<sequence length="92" mass="9509">YSGSIAAASSAPFYTGSCNAVACPYASTGANVPAGCKCYAGYEGSVTAKTGSPFYTYSCKSVLVGGTFALHATVHNRFLRMNGENMERTSAK</sequence>
<protein>
    <submittedName>
        <fullName evidence="1">Uncharacterized protein</fullName>
    </submittedName>
</protein>
<dbReference type="Proteomes" id="UP000601435">
    <property type="component" value="Unassembled WGS sequence"/>
</dbReference>
<reference evidence="1" key="1">
    <citation type="submission" date="2021-02" db="EMBL/GenBank/DDBJ databases">
        <authorList>
            <person name="Dougan E. K."/>
            <person name="Rhodes N."/>
            <person name="Thang M."/>
            <person name="Chan C."/>
        </authorList>
    </citation>
    <scope>NUCLEOTIDE SEQUENCE</scope>
</reference>
<proteinExistence type="predicted"/>
<evidence type="ECO:0000313" key="2">
    <source>
        <dbReference type="Proteomes" id="UP000601435"/>
    </source>
</evidence>
<dbReference type="AlphaFoldDB" id="A0A812VJC9"/>
<evidence type="ECO:0000313" key="1">
    <source>
        <dbReference type="EMBL" id="CAE7642362.1"/>
    </source>
</evidence>
<feature type="non-terminal residue" evidence="1">
    <location>
        <position position="1"/>
    </location>
</feature>
<feature type="non-terminal residue" evidence="1">
    <location>
        <position position="92"/>
    </location>
</feature>
<keyword evidence="2" id="KW-1185">Reference proteome</keyword>
<comment type="caution">
    <text evidence="1">The sequence shown here is derived from an EMBL/GenBank/DDBJ whole genome shotgun (WGS) entry which is preliminary data.</text>
</comment>
<accession>A0A812VJC9</accession>
<dbReference type="EMBL" id="CAJNJA010030356">
    <property type="protein sequence ID" value="CAE7642362.1"/>
    <property type="molecule type" value="Genomic_DNA"/>
</dbReference>